<feature type="region of interest" description="Disordered" evidence="3">
    <location>
        <begin position="1554"/>
        <end position="1574"/>
    </location>
</feature>
<dbReference type="InterPro" id="IPR001878">
    <property type="entry name" value="Znf_CCHC"/>
</dbReference>
<keyword evidence="1" id="KW-0479">Metal-binding</keyword>
<dbReference type="PROSITE" id="PS50158">
    <property type="entry name" value="ZF_CCHC"/>
    <property type="match status" value="1"/>
</dbReference>
<gene>
    <name evidence="5" type="ORF">Tci_041033</name>
</gene>
<dbReference type="Pfam" id="PF07727">
    <property type="entry name" value="RVT_2"/>
    <property type="match status" value="1"/>
</dbReference>
<keyword evidence="5" id="KW-0548">Nucleotidyltransferase</keyword>
<feature type="compositionally biased region" description="Polar residues" evidence="3">
    <location>
        <begin position="135"/>
        <end position="152"/>
    </location>
</feature>
<dbReference type="CDD" id="cd09272">
    <property type="entry name" value="RNase_HI_RT_Ty1"/>
    <property type="match status" value="1"/>
</dbReference>
<feature type="compositionally biased region" description="Low complexity" evidence="3">
    <location>
        <begin position="971"/>
        <end position="980"/>
    </location>
</feature>
<evidence type="ECO:0000256" key="2">
    <source>
        <dbReference type="SAM" id="Coils"/>
    </source>
</evidence>
<dbReference type="GO" id="GO:0003964">
    <property type="term" value="F:RNA-directed DNA polymerase activity"/>
    <property type="evidence" value="ECO:0007669"/>
    <property type="project" value="UniProtKB-KW"/>
</dbReference>
<dbReference type="SUPFAM" id="SSF57756">
    <property type="entry name" value="Retrovirus zinc finger-like domains"/>
    <property type="match status" value="1"/>
</dbReference>
<feature type="region of interest" description="Disordered" evidence="3">
    <location>
        <begin position="135"/>
        <end position="176"/>
    </location>
</feature>
<dbReference type="EMBL" id="BKCJ010005863">
    <property type="protein sequence ID" value="GEU69055.1"/>
    <property type="molecule type" value="Genomic_DNA"/>
</dbReference>
<evidence type="ECO:0000259" key="4">
    <source>
        <dbReference type="PROSITE" id="PS50158"/>
    </source>
</evidence>
<accession>A0A6L2M9V3</accession>
<reference evidence="5" key="1">
    <citation type="journal article" date="2019" name="Sci. Rep.">
        <title>Draft genome of Tanacetum cinerariifolium, the natural source of mosquito coil.</title>
        <authorList>
            <person name="Yamashiro T."/>
            <person name="Shiraishi A."/>
            <person name="Satake H."/>
            <person name="Nakayama K."/>
        </authorList>
    </citation>
    <scope>NUCLEOTIDE SEQUENCE</scope>
</reference>
<sequence>MAKKDMHTYVSRLKATKLETLISTYVLLDLRPRLLDPNFRMINLPAVDTAMGIYSRIFDSSGVRIPFSSFLLAVLKYFKVHISQLVPLGLSKGDWFSFAKCEDPAPMRMEVAKFGLKLWKEKIFIRKTSTGPKISTNTAKKNRSSQKVSGAGSSRLAAEDGVMQTDDGTLDDDGQRDGSEFAVEDIGNLDDVSQGEHINVIPIQTFDLNLGLDVTYPLILLLDKEVEAHVELSGGVSEDESSLAHEVMPAPYTHLLDVDAGADKIASDGNVDPYYEARVSNTARDVLERDLPLSRGLITFLILMTRALEDPKVCRTALDRFPTPAETHRLRELSLVEFSDQISVLQCQLITHGSILNARYDHSLRKVERLSKQSISVRVKRGLRMDHTNDEFRGLLQKVAGFIPDAKEKFNRVVAAFPDTTFPFLDKLSQHSQSSLSDIARLEPDRVTSSHQTSSATASLLGLKVFMKLLLLILKTNCLIQAKQRSIILGPTSDIKALTKLVDGKETIIPPTTVEEKAHRKAKLKARSTLLMALPNENQLKLNSYKDSKSLMQAIENRFGGNAATKKTQKNLLKQQYENFATSSTETMHTIVWRNKPEIETISLDDLFKNLKAYEPKVKEEIDLRWNIAMLTMRARRFLKNTRRKLVMANKERIRFDKSKVECFNCHKRGHFAKECRAPKNQDNKNREPNKRTVPVEETTSNALVYQCNRLGYDWSDHVEEDDFVDESVSESVVEKPIVDSNEPKTIRKENRAPIIEDWVSESEEEDEPKSQTVKPNFTKIEFVKPKTNRKPLGKKMEHQLLRIGCLKVRKKMSLINAARKNLTKAAVTVNTARPVNTAHPKRTMNAAKPRSCFSNSAHSIVERPINNKTSSKNSKINPKVNTVRAKHVNPARPKVNTARPKAIMKKSKENLLPLETIPKEEKLLGKDSLGVGYKPSGEEEKQNTKDPENENNEVPNTKEPRVNQEKDANDNNTNNVNTVKIGRFSDAENDDSEADINNLDTYFQVSPDPTTRIHKDHLLNFVIGDVQSAIQTRNMSKNLEEYGYTQEERIDYDEVVAPVSIIEAIRVFLAYASFKDFVVYQMDVKSAFLYGKIEEETASTPMETHKTLLKDEKGEDVDEHLYRSMIGSLMYLTSLRPDIMFVVCACARSQVNPKISHLHAVKKIFRYLKGQPMLGLWYPKDSPFDLMAYTGSDYGVASLDRKSTTGCCQFLGCRLISWQCKKHTVVINSTTKVEYIAASNCYGHVLWIQNQLLDYGYNFMQTKIHIDNESTICIIINFLNANPIKYALAVNPTIYTSCIEQFWATAKAKNINEEARIHAKVDGKKVIISKATSRKDLKFEDEGGVDCLSNEVIFEQLTLMGVNTLKSGEDRLKLTELMEIYTKLQQRVIDLENTKTVQAQEISSLKKRVKRLEKKRRSKTHEPKILYTVGLSARVESSAKKQSLGVLDDEEVIVKKAVAVKEVDAAQDQVSAATTTVAKDLTVDDITLAKALEALKTSKPKIRGIVVRGHKEPSKSTTIPTLITDSTRLEAKGIVMEEPSKATTTTIPIPLKVQDKEQESAKKQKVDDDQEASELKRCLKIVLDVEDDVTIDATPLSSKSPTIIDYKIYKEGRKS</sequence>
<protein>
    <submittedName>
        <fullName evidence="5">Putative reverse transcriptase, RNA-dependent DNA polymerase</fullName>
    </submittedName>
</protein>
<evidence type="ECO:0000256" key="1">
    <source>
        <dbReference type="PROSITE-ProRule" id="PRU00047"/>
    </source>
</evidence>
<name>A0A6L2M9V3_TANCI</name>
<organism evidence="5">
    <name type="scientific">Tanacetum cinerariifolium</name>
    <name type="common">Dalmatian daisy</name>
    <name type="synonym">Chrysanthemum cinerariifolium</name>
    <dbReference type="NCBI Taxonomy" id="118510"/>
    <lineage>
        <taxon>Eukaryota</taxon>
        <taxon>Viridiplantae</taxon>
        <taxon>Streptophyta</taxon>
        <taxon>Embryophyta</taxon>
        <taxon>Tracheophyta</taxon>
        <taxon>Spermatophyta</taxon>
        <taxon>Magnoliopsida</taxon>
        <taxon>eudicotyledons</taxon>
        <taxon>Gunneridae</taxon>
        <taxon>Pentapetalae</taxon>
        <taxon>asterids</taxon>
        <taxon>campanulids</taxon>
        <taxon>Asterales</taxon>
        <taxon>Asteraceae</taxon>
        <taxon>Asteroideae</taxon>
        <taxon>Anthemideae</taxon>
        <taxon>Anthemidinae</taxon>
        <taxon>Tanacetum</taxon>
    </lineage>
</organism>
<feature type="compositionally biased region" description="Basic and acidic residues" evidence="3">
    <location>
        <begin position="957"/>
        <end position="970"/>
    </location>
</feature>
<evidence type="ECO:0000256" key="3">
    <source>
        <dbReference type="SAM" id="MobiDB-lite"/>
    </source>
</evidence>
<feature type="coiled-coil region" evidence="2">
    <location>
        <begin position="1375"/>
        <end position="1423"/>
    </location>
</feature>
<dbReference type="InterPro" id="IPR036875">
    <property type="entry name" value="Znf_CCHC_sf"/>
</dbReference>
<feature type="domain" description="CCHC-type" evidence="4">
    <location>
        <begin position="663"/>
        <end position="677"/>
    </location>
</feature>
<keyword evidence="1" id="KW-0863">Zinc-finger</keyword>
<feature type="compositionally biased region" description="Basic and acidic residues" evidence="3">
    <location>
        <begin position="937"/>
        <end position="949"/>
    </location>
</feature>
<dbReference type="InterPro" id="IPR013103">
    <property type="entry name" value="RVT_2"/>
</dbReference>
<comment type="caution">
    <text evidence="5">The sequence shown here is derived from an EMBL/GenBank/DDBJ whole genome shotgun (WGS) entry which is preliminary data.</text>
</comment>
<keyword evidence="2" id="KW-0175">Coiled coil</keyword>
<feature type="region of interest" description="Disordered" evidence="3">
    <location>
        <begin position="891"/>
        <end position="980"/>
    </location>
</feature>
<dbReference type="SMART" id="SM00343">
    <property type="entry name" value="ZnF_C2HC"/>
    <property type="match status" value="1"/>
</dbReference>
<evidence type="ECO:0000313" key="5">
    <source>
        <dbReference type="EMBL" id="GEU69055.1"/>
    </source>
</evidence>
<keyword evidence="1" id="KW-0862">Zinc</keyword>
<dbReference type="Gene3D" id="4.10.60.10">
    <property type="entry name" value="Zinc finger, CCHC-type"/>
    <property type="match status" value="1"/>
</dbReference>
<proteinExistence type="predicted"/>
<dbReference type="GO" id="GO:0008270">
    <property type="term" value="F:zinc ion binding"/>
    <property type="evidence" value="ECO:0007669"/>
    <property type="project" value="UniProtKB-KW"/>
</dbReference>
<dbReference type="PANTHER" id="PTHR11439:SF495">
    <property type="entry name" value="REVERSE TRANSCRIPTASE, RNA-DEPENDENT DNA POLYMERASE-RELATED"/>
    <property type="match status" value="1"/>
</dbReference>
<dbReference type="GO" id="GO:0003676">
    <property type="term" value="F:nucleic acid binding"/>
    <property type="evidence" value="ECO:0007669"/>
    <property type="project" value="InterPro"/>
</dbReference>
<dbReference type="PANTHER" id="PTHR11439">
    <property type="entry name" value="GAG-POL-RELATED RETROTRANSPOSON"/>
    <property type="match status" value="1"/>
</dbReference>
<keyword evidence="5" id="KW-0695">RNA-directed DNA polymerase</keyword>
<keyword evidence="5" id="KW-0808">Transferase</keyword>